<keyword evidence="2" id="KW-1185">Reference proteome</keyword>
<organism evidence="1 2">
    <name type="scientific">Panthera tigris altaica</name>
    <name type="common">Siberian tiger</name>
    <dbReference type="NCBI Taxonomy" id="74533"/>
    <lineage>
        <taxon>Eukaryota</taxon>
        <taxon>Metazoa</taxon>
        <taxon>Chordata</taxon>
        <taxon>Craniata</taxon>
        <taxon>Vertebrata</taxon>
        <taxon>Euteleostomi</taxon>
        <taxon>Mammalia</taxon>
        <taxon>Eutheria</taxon>
        <taxon>Laurasiatheria</taxon>
        <taxon>Carnivora</taxon>
        <taxon>Feliformia</taxon>
        <taxon>Felidae</taxon>
        <taxon>Pantherinae</taxon>
        <taxon>Panthera</taxon>
    </lineage>
</organism>
<evidence type="ECO:0000313" key="1">
    <source>
        <dbReference type="Ensembl" id="ENSPTIP00000022189.1"/>
    </source>
</evidence>
<dbReference type="InterPro" id="IPR036034">
    <property type="entry name" value="PDZ_sf"/>
</dbReference>
<accession>A0A8C9KSL3</accession>
<dbReference type="AlphaFoldDB" id="A0A8C9KSL3"/>
<reference evidence="1" key="1">
    <citation type="submission" date="2025-08" db="UniProtKB">
        <authorList>
            <consortium name="Ensembl"/>
        </authorList>
    </citation>
    <scope>IDENTIFICATION</scope>
</reference>
<reference evidence="1" key="2">
    <citation type="submission" date="2025-09" db="UniProtKB">
        <authorList>
            <consortium name="Ensembl"/>
        </authorList>
    </citation>
    <scope>IDENTIFICATION</scope>
</reference>
<gene>
    <name evidence="1" type="primary">PDLIM3</name>
</gene>
<dbReference type="Proteomes" id="UP000675900">
    <property type="component" value="Unassembled WGS sequence"/>
</dbReference>
<dbReference type="Gene3D" id="2.30.42.10">
    <property type="match status" value="1"/>
</dbReference>
<sequence length="42" mass="4494">MPQNVVLPGPAPWGFRLSGGIDFNQPLVITRGRNSLMVSTGI</sequence>
<dbReference type="GeneTree" id="ENSGT00940000156741"/>
<name>A0A8C9KSL3_PANTA</name>
<dbReference type="Ensembl" id="ENSPTIT00000026595.1">
    <property type="protein sequence ID" value="ENSPTIP00000022189.1"/>
    <property type="gene ID" value="ENSPTIG00000019068.1"/>
</dbReference>
<proteinExistence type="predicted"/>
<protein>
    <submittedName>
        <fullName evidence="1">PDZ and LIM domain 3</fullName>
    </submittedName>
</protein>
<evidence type="ECO:0000313" key="2">
    <source>
        <dbReference type="Proteomes" id="UP000675900"/>
    </source>
</evidence>